<dbReference type="InterPro" id="IPR049883">
    <property type="entry name" value="NOTCH1_EGF-like"/>
</dbReference>
<dbReference type="Gene3D" id="2.10.25.10">
    <property type="entry name" value="Laminin"/>
    <property type="match status" value="4"/>
</dbReference>
<dbReference type="SUPFAM" id="SSF57196">
    <property type="entry name" value="EGF/Laminin"/>
    <property type="match status" value="1"/>
</dbReference>
<evidence type="ECO:0000313" key="9">
    <source>
        <dbReference type="Proteomes" id="UP001331761"/>
    </source>
</evidence>
<feature type="domain" description="EGF-like" evidence="7">
    <location>
        <begin position="83"/>
        <end position="122"/>
    </location>
</feature>
<dbReference type="PANTHER" id="PTHR24050:SF28">
    <property type="entry name" value="UROMODULIN-LIKE"/>
    <property type="match status" value="1"/>
</dbReference>
<feature type="non-terminal residue" evidence="8">
    <location>
        <position position="403"/>
    </location>
</feature>
<feature type="domain" description="EGF-like" evidence="7">
    <location>
        <begin position="310"/>
        <end position="348"/>
    </location>
</feature>
<dbReference type="SUPFAM" id="SSF57184">
    <property type="entry name" value="Growth factor receptor domain"/>
    <property type="match status" value="1"/>
</dbReference>
<dbReference type="CDD" id="cd00054">
    <property type="entry name" value="EGF_CA"/>
    <property type="match status" value="1"/>
</dbReference>
<evidence type="ECO:0000256" key="3">
    <source>
        <dbReference type="ARBA" id="ARBA00022737"/>
    </source>
</evidence>
<keyword evidence="2" id="KW-0732">Signal</keyword>
<dbReference type="EMBL" id="WIXE01016815">
    <property type="protein sequence ID" value="KAK5972270.1"/>
    <property type="molecule type" value="Genomic_DNA"/>
</dbReference>
<evidence type="ECO:0000256" key="5">
    <source>
        <dbReference type="PROSITE-ProRule" id="PRU00076"/>
    </source>
</evidence>
<evidence type="ECO:0000313" key="8">
    <source>
        <dbReference type="EMBL" id="KAK5972270.1"/>
    </source>
</evidence>
<dbReference type="InterPro" id="IPR009030">
    <property type="entry name" value="Growth_fac_rcpt_cys_sf"/>
</dbReference>
<gene>
    <name evidence="8" type="ORF">GCK32_014063</name>
</gene>
<dbReference type="PROSITE" id="PS00010">
    <property type="entry name" value="ASX_HYDROXYL"/>
    <property type="match status" value="3"/>
</dbReference>
<dbReference type="InterPro" id="IPR000742">
    <property type="entry name" value="EGF"/>
</dbReference>
<comment type="caution">
    <text evidence="8">The sequence shown here is derived from an EMBL/GenBank/DDBJ whole genome shotgun (WGS) entry which is preliminary data.</text>
</comment>
<keyword evidence="9" id="KW-1185">Reference proteome</keyword>
<evidence type="ECO:0000256" key="2">
    <source>
        <dbReference type="ARBA" id="ARBA00022729"/>
    </source>
</evidence>
<proteinExistence type="predicted"/>
<feature type="region of interest" description="Disordered" evidence="6">
    <location>
        <begin position="16"/>
        <end position="43"/>
    </location>
</feature>
<evidence type="ECO:0000256" key="6">
    <source>
        <dbReference type="SAM" id="MobiDB-lite"/>
    </source>
</evidence>
<dbReference type="GO" id="GO:0005509">
    <property type="term" value="F:calcium ion binding"/>
    <property type="evidence" value="ECO:0007669"/>
    <property type="project" value="InterPro"/>
</dbReference>
<keyword evidence="1 5" id="KW-0245">EGF-like domain</keyword>
<comment type="caution">
    <text evidence="5">Lacks conserved residue(s) required for the propagation of feature annotation.</text>
</comment>
<protein>
    <recommendedName>
        <fullName evidence="7">EGF-like domain-containing protein</fullName>
    </recommendedName>
</protein>
<dbReference type="PROSITE" id="PS50026">
    <property type="entry name" value="EGF_3"/>
    <property type="match status" value="3"/>
</dbReference>
<dbReference type="SMART" id="SM00179">
    <property type="entry name" value="EGF_CA"/>
    <property type="match status" value="4"/>
</dbReference>
<dbReference type="SMART" id="SM00181">
    <property type="entry name" value="EGF"/>
    <property type="match status" value="5"/>
</dbReference>
<evidence type="ECO:0000256" key="1">
    <source>
        <dbReference type="ARBA" id="ARBA00022536"/>
    </source>
</evidence>
<dbReference type="PANTHER" id="PTHR24050">
    <property type="entry name" value="PA14 DOMAIN-CONTAINING PROTEIN"/>
    <property type="match status" value="1"/>
</dbReference>
<keyword evidence="4" id="KW-1015">Disulfide bond</keyword>
<feature type="domain" description="EGF-like" evidence="7">
    <location>
        <begin position="135"/>
        <end position="174"/>
    </location>
</feature>
<dbReference type="Gene3D" id="2.90.20.10">
    <property type="entry name" value="Plasmodium vivax P25 domain"/>
    <property type="match status" value="1"/>
</dbReference>
<name>A0AAN8F2P2_TRICO</name>
<organism evidence="8 9">
    <name type="scientific">Trichostrongylus colubriformis</name>
    <name type="common">Black scour worm</name>
    <dbReference type="NCBI Taxonomy" id="6319"/>
    <lineage>
        <taxon>Eukaryota</taxon>
        <taxon>Metazoa</taxon>
        <taxon>Ecdysozoa</taxon>
        <taxon>Nematoda</taxon>
        <taxon>Chromadorea</taxon>
        <taxon>Rhabditida</taxon>
        <taxon>Rhabditina</taxon>
        <taxon>Rhabditomorpha</taxon>
        <taxon>Strongyloidea</taxon>
        <taxon>Trichostrongylidae</taxon>
        <taxon>Trichostrongylus</taxon>
    </lineage>
</organism>
<reference evidence="8 9" key="1">
    <citation type="submission" date="2019-10" db="EMBL/GenBank/DDBJ databases">
        <title>Assembly and Annotation for the nematode Trichostrongylus colubriformis.</title>
        <authorList>
            <person name="Martin J."/>
        </authorList>
    </citation>
    <scope>NUCLEOTIDE SEQUENCE [LARGE SCALE GENOMIC DNA]</scope>
    <source>
        <strain evidence="8">G859</strain>
        <tissue evidence="8">Whole worm</tissue>
    </source>
</reference>
<accession>A0AAN8F2P2</accession>
<keyword evidence="3" id="KW-0677">Repeat</keyword>
<evidence type="ECO:0000259" key="7">
    <source>
        <dbReference type="PROSITE" id="PS50026"/>
    </source>
</evidence>
<dbReference type="FunFam" id="2.10.25.10:FF:000291">
    <property type="entry name" value="Transmembrane matrix receptor MUP-4"/>
    <property type="match status" value="1"/>
</dbReference>
<dbReference type="InterPro" id="IPR000152">
    <property type="entry name" value="EGF-type_Asp/Asn_hydroxyl_site"/>
</dbReference>
<dbReference type="AlphaFoldDB" id="A0AAN8F2P2"/>
<sequence>MMMSFATGFLGKLTRALPNQHEVRRAPSSPKPQATPKPMTAGSGMREVKIGLLNDGTNNSCTGNSSCACGPSGTWFNNTCIPLLNECSDKTLNDCDPEATCMDNPLSYECLCRENFLDVSPDPVKKPGRKCIKSLLNECSDKTLNDCDPEATCMDNPLSYECLCRENFLDVSPDPVKKPGRKCIKLSIECVGCNSSTSHCVPTAGGNVVCACRPGYEDLDPINPGQNCSKLTQQPGYFQCRCPKGFVDVSPDKRTPGRKCVRADVCMNMDCAPEAECRETPMGPMCQCMSGFVDVSRQHGRPAGRICRAVVNECAEGKHDCSRHAACIDTADGFTCRCHDNYRDESPSPSTLPGRVCVFVQGTYKCRCASGYSRLPDGRCLAINECEHQRLNTCGQNAECIDL</sequence>
<dbReference type="InterPro" id="IPR001881">
    <property type="entry name" value="EGF-like_Ca-bd_dom"/>
</dbReference>
<dbReference type="Proteomes" id="UP001331761">
    <property type="component" value="Unassembled WGS sequence"/>
</dbReference>
<dbReference type="Pfam" id="PF07645">
    <property type="entry name" value="EGF_CA"/>
    <property type="match status" value="4"/>
</dbReference>
<dbReference type="InterPro" id="IPR052235">
    <property type="entry name" value="Nephronectin_domain"/>
</dbReference>
<evidence type="ECO:0000256" key="4">
    <source>
        <dbReference type="ARBA" id="ARBA00023157"/>
    </source>
</evidence>